<reference evidence="1 2" key="1">
    <citation type="submission" date="2018-03" db="EMBL/GenBank/DDBJ databases">
        <title>Genomic Encyclopedia of Archaeal and Bacterial Type Strains, Phase II (KMG-II): from individual species to whole genera.</title>
        <authorList>
            <person name="Goeker M."/>
        </authorList>
    </citation>
    <scope>NUCLEOTIDE SEQUENCE [LARGE SCALE GENOMIC DNA]</scope>
    <source>
        <strain evidence="1 2">DSM 44889</strain>
    </source>
</reference>
<name>A0A316AFV8_9ACTN</name>
<dbReference type="OrthoDB" id="5146801at2"/>
<protein>
    <submittedName>
        <fullName evidence="1">Uncharacterized protein DUF4245</fullName>
    </submittedName>
</protein>
<dbReference type="AlphaFoldDB" id="A0A316AFV8"/>
<organism evidence="1 2">
    <name type="scientific">Quadrisphaera granulorum</name>
    <dbReference type="NCBI Taxonomy" id="317664"/>
    <lineage>
        <taxon>Bacteria</taxon>
        <taxon>Bacillati</taxon>
        <taxon>Actinomycetota</taxon>
        <taxon>Actinomycetes</taxon>
        <taxon>Kineosporiales</taxon>
        <taxon>Kineosporiaceae</taxon>
        <taxon>Quadrisphaera</taxon>
    </lineage>
</organism>
<proteinExistence type="predicted"/>
<dbReference type="Proteomes" id="UP000245469">
    <property type="component" value="Unassembled WGS sequence"/>
</dbReference>
<comment type="caution">
    <text evidence="1">The sequence shown here is derived from an EMBL/GenBank/DDBJ whole genome shotgun (WGS) entry which is preliminary data.</text>
</comment>
<evidence type="ECO:0000313" key="2">
    <source>
        <dbReference type="Proteomes" id="UP000245469"/>
    </source>
</evidence>
<accession>A0A316AFV8</accession>
<evidence type="ECO:0000313" key="1">
    <source>
        <dbReference type="EMBL" id="PWJ56138.1"/>
    </source>
</evidence>
<gene>
    <name evidence="1" type="ORF">BXY45_101113</name>
</gene>
<sequence>MLRTMLFVLGLVLVLVFITARPPGDHRPPADVAATAAQATASGLTASVPSLPEGWKPSTTRFGPDAAEGLPTFHVGYLDPAGAYGGISVTQATTPGWVEGVAGEAAVADGTRDLAGRTWDVWTNADTRGITLVSDPATNPTADVTGPAVAVTSRGDDAALQTLAQAAVASVGTPAAQG</sequence>
<dbReference type="EMBL" id="QGDQ01000001">
    <property type="protein sequence ID" value="PWJ56138.1"/>
    <property type="molecule type" value="Genomic_DNA"/>
</dbReference>
<keyword evidence="2" id="KW-1185">Reference proteome</keyword>
<dbReference type="InterPro" id="IPR025339">
    <property type="entry name" value="DUF4245"/>
</dbReference>
<dbReference type="Pfam" id="PF14030">
    <property type="entry name" value="DUF4245"/>
    <property type="match status" value="1"/>
</dbReference>